<comment type="caution">
    <text evidence="1">The sequence shown here is derived from an EMBL/GenBank/DDBJ whole genome shotgun (WGS) entry which is preliminary data.</text>
</comment>
<dbReference type="Pfam" id="PF04860">
    <property type="entry name" value="Phage_portal"/>
    <property type="match status" value="1"/>
</dbReference>
<dbReference type="EMBL" id="WJBE01000030">
    <property type="protein sequence ID" value="MBC3901525.1"/>
    <property type="molecule type" value="Genomic_DNA"/>
</dbReference>
<proteinExistence type="predicted"/>
<accession>A0ABR6Z238</accession>
<organism evidence="1 2">
    <name type="scientific">Acetobacterium malicum</name>
    <dbReference type="NCBI Taxonomy" id="52692"/>
    <lineage>
        <taxon>Bacteria</taxon>
        <taxon>Bacillati</taxon>
        <taxon>Bacillota</taxon>
        <taxon>Clostridia</taxon>
        <taxon>Eubacteriales</taxon>
        <taxon>Eubacteriaceae</taxon>
        <taxon>Acetobacterium</taxon>
    </lineage>
</organism>
<keyword evidence="2" id="KW-1185">Reference proteome</keyword>
<gene>
    <name evidence="1" type="ORF">GH811_18155</name>
</gene>
<dbReference type="InterPro" id="IPR006944">
    <property type="entry name" value="Phage/GTA_portal"/>
</dbReference>
<evidence type="ECO:0000313" key="1">
    <source>
        <dbReference type="EMBL" id="MBC3901525.1"/>
    </source>
</evidence>
<sequence>MEMITERGNGFFAWNGNLYHSDLVRSCIRPKVKAIGKLTAKHVRQTGSDFQVNPEVYMRFLLEEPNPYMTGQMLQEKLATQLQLNNNAFAYIVRDGSEMPVAIYPIPAMTVEAVYNNVGDLFLRCFLLNGKMVTFPYVDVIHLRQDFNTNDIFGESPSQALAPLMEIVNTTDQGIIKAIRNSAVIKWLLKFNTTLRPEDLKKQTADFTDTFLSIENSGGAASTDAKMDAIQVTPHDYVPNALQMDKTTQRIFSFFGTNEKIIQSRYNEDEWNAYYEAEIEPFALQSSGEYTRKLFSRKQRGFGNSIMFESSNLQYASMTTKLALYQAVDRGSMTPNEWRKILGNLTPLPGGDEAIRRLDTQPVKEYTKVENGGE</sequence>
<reference evidence="1 2" key="1">
    <citation type="journal article" date="2020" name="mSystems">
        <title>Defining Genomic and Predicted Metabolic Features of the Acetobacterium Genus.</title>
        <authorList>
            <person name="Ross D.E."/>
            <person name="Marshall C.W."/>
            <person name="Gulliver D."/>
            <person name="May H.D."/>
            <person name="Norman R.S."/>
        </authorList>
    </citation>
    <scope>NUCLEOTIDE SEQUENCE [LARGE SCALE GENOMIC DNA]</scope>
    <source>
        <strain evidence="1 2">DSM 4132</strain>
    </source>
</reference>
<evidence type="ECO:0000313" key="2">
    <source>
        <dbReference type="Proteomes" id="UP000622405"/>
    </source>
</evidence>
<protein>
    <submittedName>
        <fullName evidence="1">Phage portal protein</fullName>
    </submittedName>
</protein>
<name>A0ABR6Z238_9FIRM</name>
<dbReference type="Proteomes" id="UP000622405">
    <property type="component" value="Unassembled WGS sequence"/>
</dbReference>